<evidence type="ECO:0000313" key="1">
    <source>
        <dbReference type="EMBL" id="SEA99246.1"/>
    </source>
</evidence>
<keyword evidence="2" id="KW-1185">Reference proteome</keyword>
<protein>
    <submittedName>
        <fullName evidence="1">Uncharacterized protein</fullName>
    </submittedName>
</protein>
<reference evidence="1 2" key="1">
    <citation type="submission" date="2016-10" db="EMBL/GenBank/DDBJ databases">
        <authorList>
            <person name="de Groot N.N."/>
        </authorList>
    </citation>
    <scope>NUCLEOTIDE SEQUENCE [LARGE SCALE GENOMIC DNA]</scope>
    <source>
        <strain evidence="1 2">CCM7597</strain>
    </source>
</reference>
<dbReference type="EMBL" id="FNQR01000012">
    <property type="protein sequence ID" value="SEA99246.1"/>
    <property type="molecule type" value="Genomic_DNA"/>
</dbReference>
<name>A0A1H4FPL1_9BACI</name>
<proteinExistence type="predicted"/>
<evidence type="ECO:0000313" key="2">
    <source>
        <dbReference type="Proteomes" id="UP000198584"/>
    </source>
</evidence>
<gene>
    <name evidence="1" type="ORF">SAMN05421743_11254</name>
</gene>
<dbReference type="Proteomes" id="UP000198584">
    <property type="component" value="Unassembled WGS sequence"/>
</dbReference>
<dbReference type="AlphaFoldDB" id="A0A1H4FPL1"/>
<sequence>MGELVHFPHKSIRLTDEELAVYWSIKARLEKAVTLNDIRQLQQDVKAFRKHLSVKYGIPL</sequence>
<accession>A0A1H4FPL1</accession>
<organism evidence="1 2">
    <name type="scientific">Thalassobacillus cyri</name>
    <dbReference type="NCBI Taxonomy" id="571932"/>
    <lineage>
        <taxon>Bacteria</taxon>
        <taxon>Bacillati</taxon>
        <taxon>Bacillota</taxon>
        <taxon>Bacilli</taxon>
        <taxon>Bacillales</taxon>
        <taxon>Bacillaceae</taxon>
        <taxon>Thalassobacillus</taxon>
    </lineage>
</organism>